<proteinExistence type="predicted"/>
<dbReference type="PANTHER" id="PTHR32322">
    <property type="entry name" value="INNER MEMBRANE TRANSPORTER"/>
    <property type="match status" value="1"/>
</dbReference>
<feature type="transmembrane region" description="Helical" evidence="6">
    <location>
        <begin position="78"/>
        <end position="98"/>
    </location>
</feature>
<keyword evidence="2" id="KW-1003">Cell membrane</keyword>
<feature type="transmembrane region" description="Helical" evidence="6">
    <location>
        <begin position="38"/>
        <end position="57"/>
    </location>
</feature>
<evidence type="ECO:0000256" key="1">
    <source>
        <dbReference type="ARBA" id="ARBA00004651"/>
    </source>
</evidence>
<dbReference type="GeneID" id="65096387"/>
<evidence type="ECO:0000256" key="6">
    <source>
        <dbReference type="SAM" id="Phobius"/>
    </source>
</evidence>
<feature type="transmembrane region" description="Helical" evidence="6">
    <location>
        <begin position="187"/>
        <end position="210"/>
    </location>
</feature>
<dbReference type="Pfam" id="PF00892">
    <property type="entry name" value="EamA"/>
    <property type="match status" value="2"/>
</dbReference>
<keyword evidence="5 6" id="KW-0472">Membrane</keyword>
<evidence type="ECO:0000256" key="3">
    <source>
        <dbReference type="ARBA" id="ARBA00022692"/>
    </source>
</evidence>
<evidence type="ECO:0000256" key="5">
    <source>
        <dbReference type="ARBA" id="ARBA00023136"/>
    </source>
</evidence>
<feature type="transmembrane region" description="Helical" evidence="6">
    <location>
        <begin position="12"/>
        <end position="32"/>
    </location>
</feature>
<name>A0A8E7EHU7_9EURY</name>
<organism evidence="8 9">
    <name type="scientific">Methanospirillum purgamenti</name>
    <dbReference type="NCBI Taxonomy" id="2834276"/>
    <lineage>
        <taxon>Archaea</taxon>
        <taxon>Methanobacteriati</taxon>
        <taxon>Methanobacteriota</taxon>
        <taxon>Stenosarchaea group</taxon>
        <taxon>Methanomicrobia</taxon>
        <taxon>Methanomicrobiales</taxon>
        <taxon>Methanospirillaceae</taxon>
        <taxon>Methanospirillum</taxon>
    </lineage>
</organism>
<feature type="transmembrane region" description="Helical" evidence="6">
    <location>
        <begin position="253"/>
        <end position="270"/>
    </location>
</feature>
<evidence type="ECO:0000313" key="8">
    <source>
        <dbReference type="EMBL" id="QVV89743.1"/>
    </source>
</evidence>
<comment type="subcellular location">
    <subcellularLocation>
        <location evidence="1">Cell membrane</location>
        <topology evidence="1">Multi-pass membrane protein</topology>
    </subcellularLocation>
</comment>
<dbReference type="PANTHER" id="PTHR32322:SF18">
    <property type="entry name" value="S-ADENOSYLMETHIONINE_S-ADENOSYLHOMOCYSTEINE TRANSPORTER"/>
    <property type="match status" value="1"/>
</dbReference>
<protein>
    <submittedName>
        <fullName evidence="8">EamA family transporter</fullName>
    </submittedName>
</protein>
<dbReference type="SUPFAM" id="SSF103481">
    <property type="entry name" value="Multidrug resistance efflux transporter EmrE"/>
    <property type="match status" value="2"/>
</dbReference>
<dbReference type="AlphaFoldDB" id="A0A8E7EHU7"/>
<dbReference type="RefSeq" id="WP_214420531.1">
    <property type="nucleotide sequence ID" value="NZ_CP075546.1"/>
</dbReference>
<dbReference type="KEGG" id="mrtj:KHC33_04345"/>
<feature type="domain" description="EamA" evidence="7">
    <location>
        <begin position="10"/>
        <end position="150"/>
    </location>
</feature>
<feature type="transmembrane region" description="Helical" evidence="6">
    <location>
        <begin position="134"/>
        <end position="151"/>
    </location>
</feature>
<feature type="transmembrane region" description="Helical" evidence="6">
    <location>
        <begin position="222"/>
        <end position="241"/>
    </location>
</feature>
<accession>A0A8E7EHU7</accession>
<feature type="domain" description="EamA" evidence="7">
    <location>
        <begin position="161"/>
        <end position="293"/>
    </location>
</feature>
<evidence type="ECO:0000256" key="4">
    <source>
        <dbReference type="ARBA" id="ARBA00022989"/>
    </source>
</evidence>
<dbReference type="EMBL" id="CP075546">
    <property type="protein sequence ID" value="QVV89743.1"/>
    <property type="molecule type" value="Genomic_DNA"/>
</dbReference>
<feature type="transmembrane region" description="Helical" evidence="6">
    <location>
        <begin position="157"/>
        <end position="175"/>
    </location>
</feature>
<dbReference type="Proteomes" id="UP000680656">
    <property type="component" value="Chromosome"/>
</dbReference>
<reference evidence="8 9" key="1">
    <citation type="submission" date="2021-05" db="EMBL/GenBank/DDBJ databases">
        <title>A novel Methanospirillum isolate from a pyrite-forming mixed culture.</title>
        <authorList>
            <person name="Bunk B."/>
            <person name="Sproer C."/>
            <person name="Spring S."/>
            <person name="Pester M."/>
        </authorList>
    </citation>
    <scope>NUCLEOTIDE SEQUENCE [LARGE SCALE GENOMIC DNA]</scope>
    <source>
        <strain evidence="8 9">J.3.6.1-F.2.7.3</strain>
    </source>
</reference>
<keyword evidence="9" id="KW-1185">Reference proteome</keyword>
<keyword evidence="3 6" id="KW-0812">Transmembrane</keyword>
<dbReference type="InterPro" id="IPR050638">
    <property type="entry name" value="AA-Vitamin_Transporters"/>
</dbReference>
<evidence type="ECO:0000259" key="7">
    <source>
        <dbReference type="Pfam" id="PF00892"/>
    </source>
</evidence>
<gene>
    <name evidence="8" type="ORF">KHC33_04345</name>
</gene>
<dbReference type="GO" id="GO:0005886">
    <property type="term" value="C:plasma membrane"/>
    <property type="evidence" value="ECO:0007669"/>
    <property type="project" value="UniProtKB-SubCell"/>
</dbReference>
<feature type="transmembrane region" description="Helical" evidence="6">
    <location>
        <begin position="276"/>
        <end position="293"/>
    </location>
</feature>
<keyword evidence="4 6" id="KW-1133">Transmembrane helix</keyword>
<evidence type="ECO:0000313" key="9">
    <source>
        <dbReference type="Proteomes" id="UP000680656"/>
    </source>
</evidence>
<feature type="transmembrane region" description="Helical" evidence="6">
    <location>
        <begin position="110"/>
        <end position="127"/>
    </location>
</feature>
<dbReference type="InterPro" id="IPR037185">
    <property type="entry name" value="EmrE-like"/>
</dbReference>
<sequence>MNFRQQNLIPLLYATLSAVFFGSCAPVTKYFVSDIEPLMLAALFYLGSGLGMLTLIIGCRIFRRGKPPSDSPVNIHDLPYLAGMSVFGGILAPVVLMYSMKETQAATGSLLLNFEPVATGLFAAFIFQEAVGKRIWGAMVLITMSCLLLSYDPSGIFGLSLGAAGVLLACIFWAFDNNISRRVSGKDPFSCIMIKGLSAGLCTGFIAILIGEHLPSYVEVPMFLLIGFFSYGGLASVFFLLALRSIGTARTGLFLALSPFFGVLFSFLLFHEPIHQAFPLAFLIMILGVYLLVSEKHAHIHTHVPLVHDHRHAHNDLHHDHVHGSHVPPVSSTGEHSHLHAHKEITHVHPHKPDLHHQHEHKI</sequence>
<dbReference type="InterPro" id="IPR000620">
    <property type="entry name" value="EamA_dom"/>
</dbReference>
<dbReference type="PROSITE" id="PS51257">
    <property type="entry name" value="PROKAR_LIPOPROTEIN"/>
    <property type="match status" value="1"/>
</dbReference>
<evidence type="ECO:0000256" key="2">
    <source>
        <dbReference type="ARBA" id="ARBA00022475"/>
    </source>
</evidence>